<organism evidence="2 3">
    <name type="scientific">Candidatus Xianfuyuplasma coldseepsis</name>
    <dbReference type="NCBI Taxonomy" id="2782163"/>
    <lineage>
        <taxon>Bacteria</taxon>
        <taxon>Bacillati</taxon>
        <taxon>Mycoplasmatota</taxon>
        <taxon>Mollicutes</taxon>
        <taxon>Candidatus Izemoplasmatales</taxon>
        <taxon>Candidatus Izemoplasmataceae</taxon>
        <taxon>Candidatus Xianfuyuplasma</taxon>
    </lineage>
</organism>
<feature type="transmembrane region" description="Helical" evidence="1">
    <location>
        <begin position="68"/>
        <end position="86"/>
    </location>
</feature>
<evidence type="ECO:0000313" key="2">
    <source>
        <dbReference type="EMBL" id="QMS85751.1"/>
    </source>
</evidence>
<protein>
    <submittedName>
        <fullName evidence="2">Uncharacterized protein</fullName>
    </submittedName>
</protein>
<gene>
    <name evidence="2" type="ORF">G4Z02_08340</name>
</gene>
<reference evidence="2 3" key="1">
    <citation type="submission" date="2020-02" db="EMBL/GenBank/DDBJ databases">
        <authorList>
            <person name="Zheng R.K."/>
            <person name="Sun C.M."/>
        </authorList>
    </citation>
    <scope>NUCLEOTIDE SEQUENCE [LARGE SCALE GENOMIC DNA]</scope>
    <source>
        <strain evidence="3">zrk13</strain>
    </source>
</reference>
<sequence length="94" mass="10462">MKKFYSVLGSILGFLIILLYAFKNLQALIGFEFDGMEDILGYFNLVQQYLVYALAGLAGMEFVAGKKLIAAIFFIILAFVVVSTFFPDVVNSVM</sequence>
<feature type="transmembrane region" description="Helical" evidence="1">
    <location>
        <begin position="42"/>
        <end position="63"/>
    </location>
</feature>
<feature type="transmembrane region" description="Helical" evidence="1">
    <location>
        <begin position="5"/>
        <end position="22"/>
    </location>
</feature>
<keyword evidence="1" id="KW-0472">Membrane</keyword>
<keyword evidence="3" id="KW-1185">Reference proteome</keyword>
<dbReference type="KEGG" id="xcl:G4Z02_08340"/>
<keyword evidence="1" id="KW-0812">Transmembrane</keyword>
<name>A0A7L7KSF6_9MOLU</name>
<dbReference type="RefSeq" id="WP_258877559.1">
    <property type="nucleotide sequence ID" value="NZ_CP048914.1"/>
</dbReference>
<evidence type="ECO:0000256" key="1">
    <source>
        <dbReference type="SAM" id="Phobius"/>
    </source>
</evidence>
<dbReference type="Proteomes" id="UP000514720">
    <property type="component" value="Chromosome"/>
</dbReference>
<evidence type="ECO:0000313" key="3">
    <source>
        <dbReference type="Proteomes" id="UP000514720"/>
    </source>
</evidence>
<dbReference type="EMBL" id="CP048914">
    <property type="protein sequence ID" value="QMS85751.1"/>
    <property type="molecule type" value="Genomic_DNA"/>
</dbReference>
<keyword evidence="1" id="KW-1133">Transmembrane helix</keyword>
<accession>A0A7L7KSF6</accession>
<dbReference type="AlphaFoldDB" id="A0A7L7KSF6"/>
<proteinExistence type="predicted"/>